<name>A0A9W6ZJE2_9STRA</name>
<gene>
    <name evidence="1" type="ORF">TrLO_g7464</name>
</gene>
<protein>
    <submittedName>
        <fullName evidence="1">Uncharacterized protein</fullName>
    </submittedName>
</protein>
<sequence>MGLCRNCGIYDIFGWASLKLFGIGNASFPLKSVAFLEELDTIAAVDSVSEIMATLGLLAQAIGEAVASSLN</sequence>
<evidence type="ECO:0000313" key="2">
    <source>
        <dbReference type="Proteomes" id="UP001165122"/>
    </source>
</evidence>
<dbReference type="AlphaFoldDB" id="A0A9W6ZJE2"/>
<accession>A0A9W6ZJE2</accession>
<dbReference type="Proteomes" id="UP001165122">
    <property type="component" value="Unassembled WGS sequence"/>
</dbReference>
<proteinExistence type="predicted"/>
<evidence type="ECO:0000313" key="1">
    <source>
        <dbReference type="EMBL" id="GMH52133.1"/>
    </source>
</evidence>
<organism evidence="1 2">
    <name type="scientific">Triparma laevis f. longispina</name>
    <dbReference type="NCBI Taxonomy" id="1714387"/>
    <lineage>
        <taxon>Eukaryota</taxon>
        <taxon>Sar</taxon>
        <taxon>Stramenopiles</taxon>
        <taxon>Ochrophyta</taxon>
        <taxon>Bolidophyceae</taxon>
        <taxon>Parmales</taxon>
        <taxon>Triparmaceae</taxon>
        <taxon>Triparma</taxon>
    </lineage>
</organism>
<dbReference type="EMBL" id="BRXW01000414">
    <property type="protein sequence ID" value="GMH52133.1"/>
    <property type="molecule type" value="Genomic_DNA"/>
</dbReference>
<reference evidence="2" key="1">
    <citation type="journal article" date="2023" name="Commun. Biol.">
        <title>Genome analysis of Parmales, the sister group of diatoms, reveals the evolutionary specialization of diatoms from phago-mixotrophs to photoautotrophs.</title>
        <authorList>
            <person name="Ban H."/>
            <person name="Sato S."/>
            <person name="Yoshikawa S."/>
            <person name="Yamada K."/>
            <person name="Nakamura Y."/>
            <person name="Ichinomiya M."/>
            <person name="Sato N."/>
            <person name="Blanc-Mathieu R."/>
            <person name="Endo H."/>
            <person name="Kuwata A."/>
            <person name="Ogata H."/>
        </authorList>
    </citation>
    <scope>NUCLEOTIDE SEQUENCE [LARGE SCALE GENOMIC DNA]</scope>
    <source>
        <strain evidence="2">NIES 3700</strain>
    </source>
</reference>
<dbReference type="OrthoDB" id="199393at2759"/>
<comment type="caution">
    <text evidence="1">The sequence shown here is derived from an EMBL/GenBank/DDBJ whole genome shotgun (WGS) entry which is preliminary data.</text>
</comment>
<keyword evidence="2" id="KW-1185">Reference proteome</keyword>